<evidence type="ECO:0000313" key="2">
    <source>
        <dbReference type="EMBL" id="AXC15610.1"/>
    </source>
</evidence>
<dbReference type="KEGG" id="abas:ACPOL_6378"/>
<reference evidence="2 3" key="1">
    <citation type="journal article" date="2018" name="Front. Microbiol.">
        <title>Hydrolytic Capabilities as a Key to Environmental Success: Chitinolytic and Cellulolytic Acidobacteria From Acidic Sub-arctic Soils and Boreal Peatlands.</title>
        <authorList>
            <person name="Belova S.E."/>
            <person name="Ravin N.V."/>
            <person name="Pankratov T.A."/>
            <person name="Rakitin A.L."/>
            <person name="Ivanova A.A."/>
            <person name="Beletsky A.V."/>
            <person name="Mardanov A.V."/>
            <person name="Sinninghe Damste J.S."/>
            <person name="Dedysh S.N."/>
        </authorList>
    </citation>
    <scope>NUCLEOTIDE SEQUENCE [LARGE SCALE GENOMIC DNA]</scope>
    <source>
        <strain evidence="2 3">SBC82</strain>
    </source>
</reference>
<feature type="region of interest" description="Disordered" evidence="1">
    <location>
        <begin position="19"/>
        <end position="39"/>
    </location>
</feature>
<gene>
    <name evidence="2" type="ORF">ACPOL_6378</name>
</gene>
<dbReference type="AlphaFoldDB" id="A0A2Z5G9E9"/>
<organism evidence="2 3">
    <name type="scientific">Acidisarcina polymorpha</name>
    <dbReference type="NCBI Taxonomy" id="2211140"/>
    <lineage>
        <taxon>Bacteria</taxon>
        <taxon>Pseudomonadati</taxon>
        <taxon>Acidobacteriota</taxon>
        <taxon>Terriglobia</taxon>
        <taxon>Terriglobales</taxon>
        <taxon>Acidobacteriaceae</taxon>
        <taxon>Acidisarcina</taxon>
    </lineage>
</organism>
<dbReference type="Proteomes" id="UP000253606">
    <property type="component" value="Chromosome"/>
</dbReference>
<dbReference type="EMBL" id="CP030840">
    <property type="protein sequence ID" value="AXC15610.1"/>
    <property type="molecule type" value="Genomic_DNA"/>
</dbReference>
<proteinExistence type="predicted"/>
<evidence type="ECO:0000313" key="3">
    <source>
        <dbReference type="Proteomes" id="UP000253606"/>
    </source>
</evidence>
<protein>
    <submittedName>
        <fullName evidence="2">Uncharacterized protein</fullName>
    </submittedName>
</protein>
<accession>A0A2Z5G9E9</accession>
<evidence type="ECO:0000256" key="1">
    <source>
        <dbReference type="SAM" id="MobiDB-lite"/>
    </source>
</evidence>
<name>A0A2Z5G9E9_9BACT</name>
<sequence length="39" mass="4423">MKSASVHECLRSTCLCAPYSYPQRTPEEQLPKQSPRGSR</sequence>
<keyword evidence="3" id="KW-1185">Reference proteome</keyword>